<accession>A0AAD5M6M5</accession>
<evidence type="ECO:0000256" key="1">
    <source>
        <dbReference type="SAM" id="MobiDB-lite"/>
    </source>
</evidence>
<dbReference type="SUPFAM" id="SSF52540">
    <property type="entry name" value="P-loop containing nucleoside triphosphate hydrolases"/>
    <property type="match status" value="1"/>
</dbReference>
<dbReference type="AlphaFoldDB" id="A0AAD5M6M5"/>
<gene>
    <name evidence="2" type="ORF">P43SY_005582</name>
</gene>
<sequence length="91" mass="9743">MDDADGHATSAGRGLDTPGGANGARNNVVVKVGMVGDAQVGKTSLMVKYVEGKFDEDYIHTLVFKVVLSKVFDLKCTVPMIEKIGDPILQY</sequence>
<dbReference type="Pfam" id="PF08477">
    <property type="entry name" value="Roc"/>
    <property type="match status" value="1"/>
</dbReference>
<dbReference type="Gene3D" id="3.40.50.300">
    <property type="entry name" value="P-loop containing nucleotide triphosphate hydrolases"/>
    <property type="match status" value="1"/>
</dbReference>
<keyword evidence="3" id="KW-1185">Reference proteome</keyword>
<dbReference type="Proteomes" id="UP001209570">
    <property type="component" value="Unassembled WGS sequence"/>
</dbReference>
<protein>
    <submittedName>
        <fullName evidence="2">Uncharacterized protein</fullName>
    </submittedName>
</protein>
<reference evidence="2" key="1">
    <citation type="submission" date="2021-12" db="EMBL/GenBank/DDBJ databases">
        <title>Prjna785345.</title>
        <authorList>
            <person name="Rujirawat T."/>
            <person name="Krajaejun T."/>
        </authorList>
    </citation>
    <scope>NUCLEOTIDE SEQUENCE</scope>
    <source>
        <strain evidence="2">Pi057C3</strain>
    </source>
</reference>
<evidence type="ECO:0000313" key="3">
    <source>
        <dbReference type="Proteomes" id="UP001209570"/>
    </source>
</evidence>
<organism evidence="2 3">
    <name type="scientific">Pythium insidiosum</name>
    <name type="common">Pythiosis disease agent</name>
    <dbReference type="NCBI Taxonomy" id="114742"/>
    <lineage>
        <taxon>Eukaryota</taxon>
        <taxon>Sar</taxon>
        <taxon>Stramenopiles</taxon>
        <taxon>Oomycota</taxon>
        <taxon>Peronosporomycetes</taxon>
        <taxon>Pythiales</taxon>
        <taxon>Pythiaceae</taxon>
        <taxon>Pythium</taxon>
    </lineage>
</organism>
<feature type="region of interest" description="Disordered" evidence="1">
    <location>
        <begin position="1"/>
        <end position="22"/>
    </location>
</feature>
<dbReference type="EMBL" id="JAKCXM010000057">
    <property type="protein sequence ID" value="KAJ0404758.1"/>
    <property type="molecule type" value="Genomic_DNA"/>
</dbReference>
<dbReference type="PRINTS" id="PR00449">
    <property type="entry name" value="RASTRNSFRMNG"/>
</dbReference>
<name>A0AAD5M6M5_PYTIN</name>
<proteinExistence type="predicted"/>
<comment type="caution">
    <text evidence="2">The sequence shown here is derived from an EMBL/GenBank/DDBJ whole genome shotgun (WGS) entry which is preliminary data.</text>
</comment>
<dbReference type="InterPro" id="IPR027417">
    <property type="entry name" value="P-loop_NTPase"/>
</dbReference>
<evidence type="ECO:0000313" key="2">
    <source>
        <dbReference type="EMBL" id="KAJ0404758.1"/>
    </source>
</evidence>